<evidence type="ECO:0000313" key="2">
    <source>
        <dbReference type="Proteomes" id="UP001385951"/>
    </source>
</evidence>
<gene>
    <name evidence="1" type="ORF">QCA50_005747</name>
</gene>
<dbReference type="AlphaFoldDB" id="A0AAW0GK64"/>
<name>A0AAW0GK64_9APHY</name>
<evidence type="ECO:0000313" key="1">
    <source>
        <dbReference type="EMBL" id="KAK7690648.1"/>
    </source>
</evidence>
<sequence length="299" mass="33692">MALQHTSHTSAISCFIFGCPPLSAKALNALATFVSHLDESIIDHEDLFNTALVEDNRVEDFADAIGFLFMEDNCDPEGRFSLLLVHHCAVHFCKEFTELEKERFEDGRITAMHRVGYMCQRLFCMPDSDDLVAEIVKGLYIVRDTIHMGDISPESVGPFFEELQYFEITAKVYALCAAQGHHEHIDLLINVAQSYMAVHHFYLQKTRDLEAAHAMKRAVSRLWRPILEELQSMPLDDEGLVARAKESWVRFGSCAGLRPEKYDPIEEEAIMTGGWAATVHGVTPELQVNAANIARHLGN</sequence>
<proteinExistence type="predicted"/>
<accession>A0AAW0GK64</accession>
<comment type="caution">
    <text evidence="1">The sequence shown here is derived from an EMBL/GenBank/DDBJ whole genome shotgun (WGS) entry which is preliminary data.</text>
</comment>
<keyword evidence="2" id="KW-1185">Reference proteome</keyword>
<dbReference type="EMBL" id="JASBNA010000006">
    <property type="protein sequence ID" value="KAK7690648.1"/>
    <property type="molecule type" value="Genomic_DNA"/>
</dbReference>
<dbReference type="Proteomes" id="UP001385951">
    <property type="component" value="Unassembled WGS sequence"/>
</dbReference>
<reference evidence="1 2" key="1">
    <citation type="submission" date="2022-09" db="EMBL/GenBank/DDBJ databases">
        <authorList>
            <person name="Palmer J.M."/>
        </authorList>
    </citation>
    <scope>NUCLEOTIDE SEQUENCE [LARGE SCALE GENOMIC DNA]</scope>
    <source>
        <strain evidence="1 2">DSM 7382</strain>
    </source>
</reference>
<organism evidence="1 2">
    <name type="scientific">Cerrena zonata</name>
    <dbReference type="NCBI Taxonomy" id="2478898"/>
    <lineage>
        <taxon>Eukaryota</taxon>
        <taxon>Fungi</taxon>
        <taxon>Dikarya</taxon>
        <taxon>Basidiomycota</taxon>
        <taxon>Agaricomycotina</taxon>
        <taxon>Agaricomycetes</taxon>
        <taxon>Polyporales</taxon>
        <taxon>Cerrenaceae</taxon>
        <taxon>Cerrena</taxon>
    </lineage>
</organism>
<protein>
    <submittedName>
        <fullName evidence="1">Uncharacterized protein</fullName>
    </submittedName>
</protein>